<dbReference type="RefSeq" id="WP_290362905.1">
    <property type="nucleotide sequence ID" value="NZ_JAUFQU010000001.1"/>
</dbReference>
<protein>
    <submittedName>
        <fullName evidence="2">DUF4199 domain-containing protein</fullName>
    </submittedName>
</protein>
<proteinExistence type="predicted"/>
<feature type="transmembrane region" description="Helical" evidence="1">
    <location>
        <begin position="39"/>
        <end position="57"/>
    </location>
</feature>
<comment type="caution">
    <text evidence="2">The sequence shown here is derived from an EMBL/GenBank/DDBJ whole genome shotgun (WGS) entry which is preliminary data.</text>
</comment>
<name>A0ABT8CUU0_9FLAO</name>
<gene>
    <name evidence="2" type="ORF">QW060_06880</name>
</gene>
<keyword evidence="1" id="KW-0472">Membrane</keyword>
<sequence length="164" mass="18695">MNRIKIELKWAFVFLAMSLLWMLLEKWTGLHSTHLDKHQYVSLIFAIPAIAVYYFALTNKKKTIYAGQMSFKQGLFSGLLLTLIITLLSPMSQWFVSTVITPDYFNNVIAYSLETGYYATRKQAEAYFNLNNYIVQSILGAISMGIITSVIIAFIVKSKKSAQK</sequence>
<keyword evidence="1" id="KW-1133">Transmembrane helix</keyword>
<organism evidence="2 3">
    <name type="scientific">Paenimyroides ceti</name>
    <dbReference type="NCBI Taxonomy" id="395087"/>
    <lineage>
        <taxon>Bacteria</taxon>
        <taxon>Pseudomonadati</taxon>
        <taxon>Bacteroidota</taxon>
        <taxon>Flavobacteriia</taxon>
        <taxon>Flavobacteriales</taxon>
        <taxon>Flavobacteriaceae</taxon>
        <taxon>Paenimyroides</taxon>
    </lineage>
</organism>
<keyword evidence="3" id="KW-1185">Reference proteome</keyword>
<accession>A0ABT8CUU0</accession>
<dbReference type="Proteomes" id="UP001242368">
    <property type="component" value="Unassembled WGS sequence"/>
</dbReference>
<keyword evidence="1" id="KW-0812">Transmembrane</keyword>
<feature type="transmembrane region" description="Helical" evidence="1">
    <location>
        <begin position="7"/>
        <end position="24"/>
    </location>
</feature>
<reference evidence="3" key="1">
    <citation type="journal article" date="2019" name="Int. J. Syst. Evol. Microbiol.">
        <title>The Global Catalogue of Microorganisms (GCM) 10K type strain sequencing project: providing services to taxonomists for standard genome sequencing and annotation.</title>
        <authorList>
            <consortium name="The Broad Institute Genomics Platform"/>
            <consortium name="The Broad Institute Genome Sequencing Center for Infectious Disease"/>
            <person name="Wu L."/>
            <person name="Ma J."/>
        </authorList>
    </citation>
    <scope>NUCLEOTIDE SEQUENCE [LARGE SCALE GENOMIC DNA]</scope>
    <source>
        <strain evidence="3">CECT 7184</strain>
    </source>
</reference>
<feature type="transmembrane region" description="Helical" evidence="1">
    <location>
        <begin position="78"/>
        <end position="96"/>
    </location>
</feature>
<feature type="transmembrane region" description="Helical" evidence="1">
    <location>
        <begin position="133"/>
        <end position="156"/>
    </location>
</feature>
<dbReference type="Pfam" id="PF13858">
    <property type="entry name" value="DUF4199"/>
    <property type="match status" value="1"/>
</dbReference>
<evidence type="ECO:0000313" key="2">
    <source>
        <dbReference type="EMBL" id="MDN3706854.1"/>
    </source>
</evidence>
<evidence type="ECO:0000256" key="1">
    <source>
        <dbReference type="SAM" id="Phobius"/>
    </source>
</evidence>
<dbReference type="EMBL" id="JAUFQU010000001">
    <property type="protein sequence ID" value="MDN3706854.1"/>
    <property type="molecule type" value="Genomic_DNA"/>
</dbReference>
<evidence type="ECO:0000313" key="3">
    <source>
        <dbReference type="Proteomes" id="UP001242368"/>
    </source>
</evidence>
<dbReference type="InterPro" id="IPR025250">
    <property type="entry name" value="DUF4199"/>
</dbReference>